<keyword evidence="7" id="KW-0547">Nucleotide-binding</keyword>
<evidence type="ECO:0000256" key="2">
    <source>
        <dbReference type="ARBA" id="ARBA00005417"/>
    </source>
</evidence>
<comment type="similarity">
    <text evidence="2">Belongs to the ABC transporter superfamily.</text>
</comment>
<keyword evidence="8" id="KW-1185">Reference proteome</keyword>
<feature type="domain" description="ABC transporter" evidence="6">
    <location>
        <begin position="31"/>
        <end position="71"/>
    </location>
</feature>
<evidence type="ECO:0000256" key="4">
    <source>
        <dbReference type="ARBA" id="ARBA00022475"/>
    </source>
</evidence>
<dbReference type="PANTHER" id="PTHR43166">
    <property type="entry name" value="AMINO ACID IMPORT ATP-BINDING PROTEIN"/>
    <property type="match status" value="1"/>
</dbReference>
<organism evidence="7 8">
    <name type="scientific">Aeribacillus composti</name>
    <dbReference type="NCBI Taxonomy" id="1868734"/>
    <lineage>
        <taxon>Bacteria</taxon>
        <taxon>Bacillati</taxon>
        <taxon>Bacillota</taxon>
        <taxon>Bacilli</taxon>
        <taxon>Bacillales</taxon>
        <taxon>Bacillaceae</taxon>
        <taxon>Aeribacillus</taxon>
    </lineage>
</organism>
<proteinExistence type="inferred from homology"/>
<evidence type="ECO:0000259" key="6">
    <source>
        <dbReference type="Pfam" id="PF00005"/>
    </source>
</evidence>
<dbReference type="Gene3D" id="3.40.50.300">
    <property type="entry name" value="P-loop containing nucleotide triphosphate hydrolases"/>
    <property type="match status" value="1"/>
</dbReference>
<evidence type="ECO:0000256" key="1">
    <source>
        <dbReference type="ARBA" id="ARBA00004202"/>
    </source>
</evidence>
<protein>
    <submittedName>
        <fullName evidence="7">ATP-binding cassette domain-containing protein</fullName>
    </submittedName>
</protein>
<gene>
    <name evidence="7" type="ORF">RI196_06060</name>
</gene>
<dbReference type="EMBL" id="CP134501">
    <property type="protein sequence ID" value="WNF34222.1"/>
    <property type="molecule type" value="Genomic_DNA"/>
</dbReference>
<evidence type="ECO:0000313" key="7">
    <source>
        <dbReference type="EMBL" id="WNF34222.1"/>
    </source>
</evidence>
<dbReference type="InterPro" id="IPR050086">
    <property type="entry name" value="MetN_ABC_transporter-like"/>
</dbReference>
<keyword evidence="4" id="KW-1003">Cell membrane</keyword>
<dbReference type="Pfam" id="PF00005">
    <property type="entry name" value="ABC_tran"/>
    <property type="match status" value="1"/>
</dbReference>
<dbReference type="InterPro" id="IPR003439">
    <property type="entry name" value="ABC_transporter-like_ATP-bd"/>
</dbReference>
<evidence type="ECO:0000256" key="5">
    <source>
        <dbReference type="ARBA" id="ARBA00023136"/>
    </source>
</evidence>
<dbReference type="SUPFAM" id="SSF52540">
    <property type="entry name" value="P-loop containing nucleoside triphosphate hydrolases"/>
    <property type="match status" value="1"/>
</dbReference>
<evidence type="ECO:0000313" key="8">
    <source>
        <dbReference type="Proteomes" id="UP001303701"/>
    </source>
</evidence>
<accession>A0ABY9WGB4</accession>
<dbReference type="GO" id="GO:0005524">
    <property type="term" value="F:ATP binding"/>
    <property type="evidence" value="ECO:0007669"/>
    <property type="project" value="UniProtKB-KW"/>
</dbReference>
<evidence type="ECO:0000256" key="3">
    <source>
        <dbReference type="ARBA" id="ARBA00022448"/>
    </source>
</evidence>
<name>A0ABY9WGB4_9BACI</name>
<sequence length="83" mass="9438">MVTKWLVQIKPSTIPRKPLVKLRRIILKKLILAEKMNYYPSQLSGGQQQRVAIAQELAMEPKAMLYDESTSAFDPELHLAICG</sequence>
<keyword evidence="5" id="KW-0472">Membrane</keyword>
<dbReference type="PANTHER" id="PTHR43166:SF9">
    <property type="entry name" value="GLUTAMATE_ASPARTATE IMPORT ATP-BINDING PROTEIN GLTL"/>
    <property type="match status" value="1"/>
</dbReference>
<keyword evidence="7" id="KW-0067">ATP-binding</keyword>
<comment type="subcellular location">
    <subcellularLocation>
        <location evidence="1">Cell membrane</location>
        <topology evidence="1">Peripheral membrane protein</topology>
    </subcellularLocation>
</comment>
<keyword evidence="3" id="KW-0813">Transport</keyword>
<reference evidence="7 8" key="1">
    <citation type="submission" date="2023-09" db="EMBL/GenBank/DDBJ databases">
        <title>Different Types of Thermotolerant Ring-Cleaving Dioxygenases derived from Aeribacillus composti HB-1 applied for multiple aromatic hydrocarbons removal.</title>
        <authorList>
            <person name="Cao L."/>
            <person name="Li M."/>
            <person name="Ma T."/>
        </authorList>
    </citation>
    <scope>NUCLEOTIDE SEQUENCE [LARGE SCALE GENOMIC DNA]</scope>
    <source>
        <strain evidence="7 8">HB-1</strain>
    </source>
</reference>
<dbReference type="Proteomes" id="UP001303701">
    <property type="component" value="Chromosome"/>
</dbReference>
<dbReference type="InterPro" id="IPR027417">
    <property type="entry name" value="P-loop_NTPase"/>
</dbReference>